<dbReference type="OrthoDB" id="5241646at2"/>
<name>A0A542ZNY3_9MICO</name>
<evidence type="ECO:0000256" key="3">
    <source>
        <dbReference type="ARBA" id="ARBA00022692"/>
    </source>
</evidence>
<dbReference type="EMBL" id="VFOQ01000001">
    <property type="protein sequence ID" value="TQL61959.1"/>
    <property type="molecule type" value="Genomic_DNA"/>
</dbReference>
<feature type="transmembrane region" description="Helical" evidence="7">
    <location>
        <begin position="166"/>
        <end position="184"/>
    </location>
</feature>
<feature type="compositionally biased region" description="Basic and acidic residues" evidence="6">
    <location>
        <begin position="315"/>
        <end position="333"/>
    </location>
</feature>
<comment type="caution">
    <text evidence="8">The sequence shown here is derived from an EMBL/GenBank/DDBJ whole genome shotgun (WGS) entry which is preliminary data.</text>
</comment>
<organism evidence="8 9">
    <name type="scientific">Oryzihumus leptocrescens</name>
    <dbReference type="NCBI Taxonomy" id="297536"/>
    <lineage>
        <taxon>Bacteria</taxon>
        <taxon>Bacillati</taxon>
        <taxon>Actinomycetota</taxon>
        <taxon>Actinomycetes</taxon>
        <taxon>Micrococcales</taxon>
        <taxon>Intrasporangiaceae</taxon>
        <taxon>Oryzihumus</taxon>
    </lineage>
</organism>
<proteinExistence type="predicted"/>
<evidence type="ECO:0000256" key="7">
    <source>
        <dbReference type="SAM" id="Phobius"/>
    </source>
</evidence>
<evidence type="ECO:0000313" key="9">
    <source>
        <dbReference type="Proteomes" id="UP000319514"/>
    </source>
</evidence>
<dbReference type="GO" id="GO:0005886">
    <property type="term" value="C:plasma membrane"/>
    <property type="evidence" value="ECO:0007669"/>
    <property type="project" value="UniProtKB-SubCell"/>
</dbReference>
<dbReference type="Proteomes" id="UP000319514">
    <property type="component" value="Unassembled WGS sequence"/>
</dbReference>
<keyword evidence="5 7" id="KW-0472">Membrane</keyword>
<protein>
    <submittedName>
        <fullName evidence="8">Putative copper resistance protein D</fullName>
    </submittedName>
</protein>
<gene>
    <name evidence="8" type="ORF">FB474_3385</name>
</gene>
<dbReference type="AlphaFoldDB" id="A0A542ZNY3"/>
<evidence type="ECO:0000256" key="5">
    <source>
        <dbReference type="ARBA" id="ARBA00023136"/>
    </source>
</evidence>
<feature type="transmembrane region" description="Helical" evidence="7">
    <location>
        <begin position="81"/>
        <end position="106"/>
    </location>
</feature>
<reference evidence="8 9" key="1">
    <citation type="submission" date="2019-06" db="EMBL/GenBank/DDBJ databases">
        <title>Sequencing the genomes of 1000 actinobacteria strains.</title>
        <authorList>
            <person name="Klenk H.-P."/>
        </authorList>
    </citation>
    <scope>NUCLEOTIDE SEQUENCE [LARGE SCALE GENOMIC DNA]</scope>
    <source>
        <strain evidence="8 9">DSM 18082</strain>
    </source>
</reference>
<keyword evidence="3 7" id="KW-0812">Transmembrane</keyword>
<feature type="transmembrane region" description="Helical" evidence="7">
    <location>
        <begin position="22"/>
        <end position="41"/>
    </location>
</feature>
<feature type="transmembrane region" description="Helical" evidence="7">
    <location>
        <begin position="127"/>
        <end position="154"/>
    </location>
</feature>
<evidence type="ECO:0000256" key="1">
    <source>
        <dbReference type="ARBA" id="ARBA00004651"/>
    </source>
</evidence>
<keyword evidence="2" id="KW-1003">Cell membrane</keyword>
<keyword evidence="4 7" id="KW-1133">Transmembrane helix</keyword>
<keyword evidence="9" id="KW-1185">Reference proteome</keyword>
<evidence type="ECO:0000256" key="2">
    <source>
        <dbReference type="ARBA" id="ARBA00022475"/>
    </source>
</evidence>
<dbReference type="InterPro" id="IPR019108">
    <property type="entry name" value="Caa3_assmbl_CtaG-rel"/>
</dbReference>
<evidence type="ECO:0000256" key="6">
    <source>
        <dbReference type="SAM" id="MobiDB-lite"/>
    </source>
</evidence>
<dbReference type="Pfam" id="PF09678">
    <property type="entry name" value="Caa3_CtaG"/>
    <property type="match status" value="1"/>
</dbReference>
<sequence>MARVLPPLTASSWLTDWTADPVGIVLGVLLLAGYAVCLVRLHRTGRAWSGWRALAFAVLGVGTLVYATCGVLAVYRGTLFWMAAAQATVLSAVTPLGLALGDPVTLSANALGDKGSSRLLGVLRGRVARVLMFPLVSSAVAVGTLVAVFFTPWLADSVASAGVREVLYLVLLGTGALFVLPLLGEEMLPDWCTHPVRALFAFVDGLADAVPGILVMTAPTLLAAGVPGYTDRTWGPDPAWDQKLGGGAMLGIAESVGLPFLFAVLIGWVRADAAEARAVDAELDARERAPQRVQAAAGGPAADGVAEEGAAPSEPGRERPWWETDPRFRDQYR</sequence>
<feature type="transmembrane region" description="Helical" evidence="7">
    <location>
        <begin position="196"/>
        <end position="224"/>
    </location>
</feature>
<feature type="region of interest" description="Disordered" evidence="6">
    <location>
        <begin position="285"/>
        <end position="333"/>
    </location>
</feature>
<feature type="compositionally biased region" description="Low complexity" evidence="6">
    <location>
        <begin position="291"/>
        <end position="311"/>
    </location>
</feature>
<evidence type="ECO:0000313" key="8">
    <source>
        <dbReference type="EMBL" id="TQL61959.1"/>
    </source>
</evidence>
<accession>A0A542ZNY3</accession>
<comment type="subcellular location">
    <subcellularLocation>
        <location evidence="1">Cell membrane</location>
        <topology evidence="1">Multi-pass membrane protein</topology>
    </subcellularLocation>
</comment>
<feature type="transmembrane region" description="Helical" evidence="7">
    <location>
        <begin position="53"/>
        <end position="75"/>
    </location>
</feature>
<evidence type="ECO:0000256" key="4">
    <source>
        <dbReference type="ARBA" id="ARBA00022989"/>
    </source>
</evidence>
<feature type="transmembrane region" description="Helical" evidence="7">
    <location>
        <begin position="244"/>
        <end position="269"/>
    </location>
</feature>